<dbReference type="AlphaFoldDB" id="A0A1V6N258"/>
<dbReference type="GO" id="GO:0050661">
    <property type="term" value="F:NADP binding"/>
    <property type="evidence" value="ECO:0007669"/>
    <property type="project" value="InterPro"/>
</dbReference>
<feature type="binding site" evidence="11 12">
    <location>
        <position position="251"/>
    </location>
    <ligand>
        <name>substrate</name>
    </ligand>
</feature>
<evidence type="ECO:0000256" key="8">
    <source>
        <dbReference type="ARBA" id="ARBA00023304"/>
    </source>
</evidence>
<evidence type="ECO:0000256" key="12">
    <source>
        <dbReference type="PROSITE-ProRule" id="PRU01198"/>
    </source>
</evidence>
<dbReference type="PIRSF" id="PIRSF000116">
    <property type="entry name" value="IlvC_gammaproteo"/>
    <property type="match status" value="1"/>
</dbReference>
<comment type="caution">
    <text evidence="11">Lacks conserved residue(s) required for the propagation of feature annotation.</text>
</comment>
<reference evidence="15 16" key="1">
    <citation type="submission" date="2014-12" db="EMBL/GenBank/DDBJ databases">
        <title>Genome sequence of Methanobrevibacter arboriphilicus DH1, DSM1125.</title>
        <authorList>
            <person name="Poehlein A."/>
            <person name="Thauer R.K."/>
            <person name="Seedorf H."/>
            <person name="Daniel R."/>
        </authorList>
    </citation>
    <scope>NUCLEOTIDE SEQUENCE [LARGE SCALE GENOMIC DNA]</scope>
    <source>
        <strain evidence="15 16">DH1</strain>
    </source>
</reference>
<dbReference type="RefSeq" id="WP_080460569.1">
    <property type="nucleotide sequence ID" value="NZ_JXMW01000012.1"/>
</dbReference>
<dbReference type="SUPFAM" id="SSF48179">
    <property type="entry name" value="6-phosphogluconate dehydrogenase C-terminal domain-like"/>
    <property type="match status" value="1"/>
</dbReference>
<dbReference type="Gene3D" id="3.40.50.720">
    <property type="entry name" value="NAD(P)-binding Rossmann-like Domain"/>
    <property type="match status" value="1"/>
</dbReference>
<evidence type="ECO:0000256" key="9">
    <source>
        <dbReference type="ARBA" id="ARBA00050504"/>
    </source>
</evidence>
<protein>
    <recommendedName>
        <fullName evidence="11">Ketol-acid reductoisomerase (NADP(+))</fullName>
        <shortName evidence="11">KARI</shortName>
        <ecNumber evidence="11">1.1.1.86</ecNumber>
    </recommendedName>
    <alternativeName>
        <fullName evidence="11">Acetohydroxy-acid isomeroreductase</fullName>
        <shortName evidence="11">AHIR</shortName>
    </alternativeName>
    <alternativeName>
        <fullName evidence="11">Alpha-keto-beta-hydroxylacyl reductoisomerase</fullName>
    </alternativeName>
</protein>
<dbReference type="OrthoDB" id="6064at2157"/>
<keyword evidence="16" id="KW-1185">Reference proteome</keyword>
<keyword evidence="4 11" id="KW-0028">Amino-acid biosynthesis</keyword>
<comment type="catalytic activity">
    <reaction evidence="11">
        <text>(2R,3R)-2,3-dihydroxy-3-methylpentanoate + NADP(+) = (S)-2-ethyl-2-hydroxy-3-oxobutanoate + NADPH + H(+)</text>
        <dbReference type="Rhea" id="RHEA:13493"/>
        <dbReference type="ChEBI" id="CHEBI:15378"/>
        <dbReference type="ChEBI" id="CHEBI:49256"/>
        <dbReference type="ChEBI" id="CHEBI:49258"/>
        <dbReference type="ChEBI" id="CHEBI:57783"/>
        <dbReference type="ChEBI" id="CHEBI:58349"/>
        <dbReference type="EC" id="1.1.1.86"/>
    </reaction>
</comment>
<dbReference type="Gene3D" id="6.10.240.10">
    <property type="match status" value="1"/>
</dbReference>
<feature type="binding site" evidence="11 12">
    <location>
        <position position="190"/>
    </location>
    <ligand>
        <name>Mg(2+)</name>
        <dbReference type="ChEBI" id="CHEBI:18420"/>
        <label>1</label>
    </ligand>
</feature>
<dbReference type="PANTHER" id="PTHR21371">
    <property type="entry name" value="KETOL-ACID REDUCTOISOMERASE, MITOCHONDRIAL"/>
    <property type="match status" value="1"/>
</dbReference>
<keyword evidence="8 11" id="KW-0100">Branched-chain amino acid biosynthesis</keyword>
<comment type="caution">
    <text evidence="15">The sequence shown here is derived from an EMBL/GenBank/DDBJ whole genome shotgun (WGS) entry which is preliminary data.</text>
</comment>
<evidence type="ECO:0000256" key="11">
    <source>
        <dbReference type="HAMAP-Rule" id="MF_00435"/>
    </source>
</evidence>
<dbReference type="NCBIfam" id="TIGR00465">
    <property type="entry name" value="ilvC"/>
    <property type="match status" value="1"/>
</dbReference>
<feature type="binding site" evidence="11 12">
    <location>
        <position position="190"/>
    </location>
    <ligand>
        <name>Mg(2+)</name>
        <dbReference type="ChEBI" id="CHEBI:18420"/>
        <label>2</label>
    </ligand>
</feature>
<evidence type="ECO:0000313" key="15">
    <source>
        <dbReference type="EMBL" id="OQD58586.1"/>
    </source>
</evidence>
<dbReference type="Pfam" id="PF01450">
    <property type="entry name" value="KARI_C"/>
    <property type="match status" value="1"/>
</dbReference>
<comment type="function">
    <text evidence="11">Involved in the biosynthesis of branched-chain amino acids (BCAA). Catalyzes an alkyl-migration followed by a ketol-acid reduction of (S)-2-acetolactate (S2AL) to yield (R)-2,3-dihydroxy-isovalerate. In the isomerase reaction, S2AL is rearranged via a Mg-dependent methyl migration to produce 3-hydroxy-3-methyl-2-ketobutyrate (HMKB). In the reductase reaction, this 2-ketoacid undergoes a metal-dependent reduction by NADPH to yield (R)-2,3-dihydroxy-isovalerate.</text>
</comment>
<dbReference type="GO" id="GO:0009097">
    <property type="term" value="P:isoleucine biosynthetic process"/>
    <property type="evidence" value="ECO:0007669"/>
    <property type="project" value="UniProtKB-UniRule"/>
</dbReference>
<comment type="catalytic activity">
    <reaction evidence="9">
        <text>(2R)-2,3-dihydroxy-3-methylbutanoate + NAD(+) = (2S)-2-acetolactate + NADH + H(+)</text>
        <dbReference type="Rhea" id="RHEA:30627"/>
        <dbReference type="ChEBI" id="CHEBI:15378"/>
        <dbReference type="ChEBI" id="CHEBI:49072"/>
        <dbReference type="ChEBI" id="CHEBI:57540"/>
        <dbReference type="ChEBI" id="CHEBI:57945"/>
        <dbReference type="ChEBI" id="CHEBI:58476"/>
        <dbReference type="EC" id="1.1.1.383"/>
    </reaction>
</comment>
<dbReference type="PROSITE" id="PS51850">
    <property type="entry name" value="KARI_N"/>
    <property type="match status" value="1"/>
</dbReference>
<name>A0A1V6N258_METAZ</name>
<sequence length="348" mass="38429">MKMYYDKDVDVKALANKTVAVIGYGSQGMGQSQNMSDSGLKVIVGLREGGASWQKAKDDGMNVKTIEDAAKEADVIHILLPDEIQADVYEKSIAPYVKPGNTISFSHGYNIHFKYIKVPEDVNITMIAPKGPGSMVRRTYLEGFGIPGLVAIEQDATGDALDVALAMGKACGLSKAGILETTFREETETDLFGEQAILCGGVTELINAGFTTLVEAGYQPEIAYFETCHELKLIVDLIYEKGFAGMWNDVSNTAEFGGLSRRDRIINDDAKKEMKKILSEIQKGKFTKEWALESTAKMPMLNRMRELESEEKIEKVGSKLRKACGLEKKAKEKEEKVVVVNFDKTKKK</sequence>
<dbReference type="HAMAP" id="MF_00435">
    <property type="entry name" value="IlvC"/>
    <property type="match status" value="1"/>
</dbReference>
<dbReference type="InterPro" id="IPR036291">
    <property type="entry name" value="NAD(P)-bd_dom_sf"/>
</dbReference>
<dbReference type="Pfam" id="PF07991">
    <property type="entry name" value="KARI_N"/>
    <property type="match status" value="1"/>
</dbReference>
<dbReference type="UniPathway" id="UPA00049">
    <property type="reaction ID" value="UER00060"/>
</dbReference>
<dbReference type="GO" id="GO:0004455">
    <property type="term" value="F:ketol-acid reductoisomerase activity"/>
    <property type="evidence" value="ECO:0007669"/>
    <property type="project" value="UniProtKB-UniRule"/>
</dbReference>
<comment type="pathway">
    <text evidence="2 11">Amino-acid biosynthesis; L-isoleucine biosynthesis; L-isoleucine from 2-oxobutanoate: step 2/4.</text>
</comment>
<feature type="binding site" evidence="11">
    <location>
        <position position="47"/>
    </location>
    <ligand>
        <name>NADP(+)</name>
        <dbReference type="ChEBI" id="CHEBI:58349"/>
    </ligand>
</feature>
<dbReference type="GO" id="GO:0016853">
    <property type="term" value="F:isomerase activity"/>
    <property type="evidence" value="ECO:0007669"/>
    <property type="project" value="UniProtKB-KW"/>
</dbReference>
<dbReference type="PANTHER" id="PTHR21371:SF1">
    <property type="entry name" value="KETOL-ACID REDUCTOISOMERASE, MITOCHONDRIAL"/>
    <property type="match status" value="1"/>
</dbReference>
<dbReference type="UniPathway" id="UPA00047">
    <property type="reaction ID" value="UER00056"/>
</dbReference>
<keyword evidence="15" id="KW-0413">Isomerase</keyword>
<keyword evidence="11" id="KW-0521">NADP</keyword>
<dbReference type="PROSITE" id="PS51851">
    <property type="entry name" value="KARI_C"/>
    <property type="match status" value="1"/>
</dbReference>
<comment type="pathway">
    <text evidence="1 11">Amino-acid biosynthesis; L-valine biosynthesis; L-valine from pyruvate: step 2/4.</text>
</comment>
<feature type="domain" description="KARI N-terminal Rossmann" evidence="13">
    <location>
        <begin position="1"/>
        <end position="181"/>
    </location>
</feature>
<dbReference type="NCBIfam" id="NF009940">
    <property type="entry name" value="PRK13403.1"/>
    <property type="match status" value="1"/>
</dbReference>
<dbReference type="NCBIfam" id="NF004017">
    <property type="entry name" value="PRK05479.1"/>
    <property type="match status" value="1"/>
</dbReference>
<keyword evidence="7 11" id="KW-0560">Oxidoreductase</keyword>
<evidence type="ECO:0000259" key="13">
    <source>
        <dbReference type="PROSITE" id="PS51850"/>
    </source>
</evidence>
<comment type="cofactor">
    <cofactor evidence="11">
        <name>Mg(2+)</name>
        <dbReference type="ChEBI" id="CHEBI:18420"/>
    </cofactor>
    <text evidence="11">Binds 2 magnesium ions per subunit.</text>
</comment>
<proteinExistence type="inferred from homology"/>
<comment type="similarity">
    <text evidence="3 11 12">Belongs to the ketol-acid reductoisomerase family.</text>
</comment>
<dbReference type="FunFam" id="3.40.50.720:FF:000023">
    <property type="entry name" value="Ketol-acid reductoisomerase (NADP(+))"/>
    <property type="match status" value="1"/>
</dbReference>
<comment type="catalytic activity">
    <reaction evidence="11">
        <text>(2R)-2,3-dihydroxy-3-methylbutanoate + NADP(+) = (2S)-2-acetolactate + NADPH + H(+)</text>
        <dbReference type="Rhea" id="RHEA:22068"/>
        <dbReference type="ChEBI" id="CHEBI:15378"/>
        <dbReference type="ChEBI" id="CHEBI:49072"/>
        <dbReference type="ChEBI" id="CHEBI:57783"/>
        <dbReference type="ChEBI" id="CHEBI:58349"/>
        <dbReference type="ChEBI" id="CHEBI:58476"/>
        <dbReference type="EC" id="1.1.1.86"/>
    </reaction>
</comment>
<feature type="domain" description="KARI C-terminal knotted" evidence="14">
    <location>
        <begin position="182"/>
        <end position="327"/>
    </location>
</feature>
<gene>
    <name evidence="11 15" type="primary">ilvC</name>
    <name evidence="15" type="ORF">MBBAR_12c00610</name>
</gene>
<feature type="active site" evidence="11">
    <location>
        <position position="107"/>
    </location>
</feature>
<feature type="binding site" evidence="11 12">
    <location>
        <position position="194"/>
    </location>
    <ligand>
        <name>Mg(2+)</name>
        <dbReference type="ChEBI" id="CHEBI:18420"/>
        <label>1</label>
    </ligand>
</feature>
<organism evidence="15 16">
    <name type="scientific">Methanobrevibacter arboriphilus JCM 13429 = DSM 1125</name>
    <dbReference type="NCBI Taxonomy" id="1300164"/>
    <lineage>
        <taxon>Archaea</taxon>
        <taxon>Methanobacteriati</taxon>
        <taxon>Methanobacteriota</taxon>
        <taxon>Methanomada group</taxon>
        <taxon>Methanobacteria</taxon>
        <taxon>Methanobacteriales</taxon>
        <taxon>Methanobacteriaceae</taxon>
        <taxon>Methanobrevibacter</taxon>
    </lineage>
</organism>
<dbReference type="GO" id="GO:0000287">
    <property type="term" value="F:magnesium ion binding"/>
    <property type="evidence" value="ECO:0007669"/>
    <property type="project" value="UniProtKB-UniRule"/>
</dbReference>
<evidence type="ECO:0000256" key="2">
    <source>
        <dbReference type="ARBA" id="ARBA00004885"/>
    </source>
</evidence>
<dbReference type="InterPro" id="IPR008927">
    <property type="entry name" value="6-PGluconate_DH-like_C_sf"/>
</dbReference>
<dbReference type="InterPro" id="IPR000506">
    <property type="entry name" value="KARI_C"/>
</dbReference>
<dbReference type="InterPro" id="IPR013023">
    <property type="entry name" value="KARI"/>
</dbReference>
<evidence type="ECO:0000256" key="5">
    <source>
        <dbReference type="ARBA" id="ARBA00022723"/>
    </source>
</evidence>
<feature type="binding site" evidence="11 12">
    <location>
        <position position="230"/>
    </location>
    <ligand>
        <name>Mg(2+)</name>
        <dbReference type="ChEBI" id="CHEBI:18420"/>
        <label>2</label>
    </ligand>
</feature>
<dbReference type="EC" id="1.1.1.86" evidence="11"/>
<evidence type="ECO:0000259" key="14">
    <source>
        <dbReference type="PROSITE" id="PS51851"/>
    </source>
</evidence>
<evidence type="ECO:0000256" key="3">
    <source>
        <dbReference type="ARBA" id="ARBA00010318"/>
    </source>
</evidence>
<feature type="binding site" evidence="11">
    <location>
        <begin position="24"/>
        <end position="27"/>
    </location>
    <ligand>
        <name>NADP(+)</name>
        <dbReference type="ChEBI" id="CHEBI:58349"/>
    </ligand>
</feature>
<dbReference type="InterPro" id="IPR014359">
    <property type="entry name" value="KARI_prok"/>
</dbReference>
<keyword evidence="6 11" id="KW-0460">Magnesium</keyword>
<feature type="binding site" evidence="11 12">
    <location>
        <position position="226"/>
    </location>
    <ligand>
        <name>Mg(2+)</name>
        <dbReference type="ChEBI" id="CHEBI:18420"/>
        <label>2</label>
    </ligand>
</feature>
<dbReference type="Proteomes" id="UP000191661">
    <property type="component" value="Unassembled WGS sequence"/>
</dbReference>
<dbReference type="SUPFAM" id="SSF51735">
    <property type="entry name" value="NAD(P)-binding Rossmann-fold domains"/>
    <property type="match status" value="1"/>
</dbReference>
<evidence type="ECO:0000256" key="4">
    <source>
        <dbReference type="ARBA" id="ARBA00022605"/>
    </source>
</evidence>
<accession>A0A1V6N258</accession>
<keyword evidence="5 11" id="KW-0479">Metal-binding</keyword>
<dbReference type="InterPro" id="IPR013116">
    <property type="entry name" value="KARI_N"/>
</dbReference>
<dbReference type="GO" id="GO:0009099">
    <property type="term" value="P:L-valine biosynthetic process"/>
    <property type="evidence" value="ECO:0007669"/>
    <property type="project" value="UniProtKB-UniRule"/>
</dbReference>
<dbReference type="EMBL" id="JXMW01000012">
    <property type="protein sequence ID" value="OQD58586.1"/>
    <property type="molecule type" value="Genomic_DNA"/>
</dbReference>
<feature type="binding site" evidence="11">
    <location>
        <position position="52"/>
    </location>
    <ligand>
        <name>NADP(+)</name>
        <dbReference type="ChEBI" id="CHEBI:58349"/>
    </ligand>
</feature>
<evidence type="ECO:0000313" key="16">
    <source>
        <dbReference type="Proteomes" id="UP000191661"/>
    </source>
</evidence>
<evidence type="ECO:0000256" key="10">
    <source>
        <dbReference type="ARBA" id="ARBA00052344"/>
    </source>
</evidence>
<evidence type="ECO:0000256" key="6">
    <source>
        <dbReference type="ARBA" id="ARBA00022842"/>
    </source>
</evidence>
<evidence type="ECO:0000256" key="7">
    <source>
        <dbReference type="ARBA" id="ARBA00023002"/>
    </source>
</evidence>
<evidence type="ECO:0000256" key="1">
    <source>
        <dbReference type="ARBA" id="ARBA00004864"/>
    </source>
</evidence>
<comment type="catalytic activity">
    <reaction evidence="10">
        <text>(2R)-2,3-dihydroxy-3-methylbutanoate + NADP(+) = (2S)-2-acetolactate + NADPH + H(+)</text>
        <dbReference type="Rhea" id="RHEA:22068"/>
        <dbReference type="ChEBI" id="CHEBI:15378"/>
        <dbReference type="ChEBI" id="CHEBI:49072"/>
        <dbReference type="ChEBI" id="CHEBI:57783"/>
        <dbReference type="ChEBI" id="CHEBI:58349"/>
        <dbReference type="ChEBI" id="CHEBI:58476"/>
        <dbReference type="EC" id="1.1.1.383"/>
    </reaction>
</comment>
<feature type="binding site" evidence="11">
    <location>
        <position position="133"/>
    </location>
    <ligand>
        <name>NADP(+)</name>
        <dbReference type="ChEBI" id="CHEBI:58349"/>
    </ligand>
</feature>